<dbReference type="AlphaFoldDB" id="D7FXI7"/>
<accession>D7FXI7</accession>
<dbReference type="Gene3D" id="2.60.120.10">
    <property type="entry name" value="Jelly Rolls"/>
    <property type="match status" value="1"/>
</dbReference>
<dbReference type="STRING" id="2880.D7FXI7"/>
<evidence type="ECO:0000259" key="1">
    <source>
        <dbReference type="SMART" id="SM01007"/>
    </source>
</evidence>
<dbReference type="EMBL" id="FN648520">
    <property type="protein sequence ID" value="CBJ26428.1"/>
    <property type="molecule type" value="Genomic_DNA"/>
</dbReference>
<dbReference type="InterPro" id="IPR036409">
    <property type="entry name" value="Aldolase_II/adducin_N_sf"/>
</dbReference>
<dbReference type="InterPro" id="IPR011051">
    <property type="entry name" value="RmlC_Cupin_sf"/>
</dbReference>
<evidence type="ECO:0000313" key="3">
    <source>
        <dbReference type="Proteomes" id="UP000002630"/>
    </source>
</evidence>
<dbReference type="GO" id="GO:0005737">
    <property type="term" value="C:cytoplasm"/>
    <property type="evidence" value="ECO:0007669"/>
    <property type="project" value="TreeGrafter"/>
</dbReference>
<dbReference type="PANTHER" id="PTHR10640">
    <property type="entry name" value="METHYLTHIORIBULOSE-1-PHOSPHATE DEHYDRATASE"/>
    <property type="match status" value="1"/>
</dbReference>
<dbReference type="Proteomes" id="UP000002630">
    <property type="component" value="Linkage Group LG07"/>
</dbReference>
<dbReference type="SUPFAM" id="SSF53639">
    <property type="entry name" value="AraD/HMP-PK domain-like"/>
    <property type="match status" value="1"/>
</dbReference>
<dbReference type="InterPro" id="IPR001303">
    <property type="entry name" value="Aldolase_II/adducin_N"/>
</dbReference>
<name>D7FXI7_ECTSI</name>
<keyword evidence="3" id="KW-1185">Reference proteome</keyword>
<sequence>MSGAGAGAGAGGGGNSTQRPRLCKAWYLDAPENEASPTLLAELGIVDYAVHLENGSPDVNIQLWKLAQARLAMHSKSGGDAIDKGAIQIGDLPATAFTHDDMEDQGGEARFDCLEGMYCVWGGEAFVDVRDWVDCWVRVRLQPGDVVLIPPNRFHRATPKTPGARLVQVRVKTGDGGVNVEIRDPRTTPAPGSSGTLAGDPRELVASLCRQFYDLGWVTGTGGSISIRHGNRVFMTPSGVQKERLKPSDLFILDRQGLVLARPSTRSGAKRVKISACLSLFQHAYRLRNAGAVIHSHGIYCVLGAMLCERKGVKTFRITHQEMIKGMEGSTFHTPEGCEATCRATASGLGVKQANDLPYRETTGYQVPRPRF</sequence>
<dbReference type="SUPFAM" id="SSF51182">
    <property type="entry name" value="RmlC-like cupins"/>
    <property type="match status" value="1"/>
</dbReference>
<dbReference type="InterPro" id="IPR014710">
    <property type="entry name" value="RmlC-like_jellyroll"/>
</dbReference>
<reference evidence="2 3" key="1">
    <citation type="journal article" date="2010" name="Nature">
        <title>The Ectocarpus genome and the independent evolution of multicellularity in brown algae.</title>
        <authorList>
            <person name="Cock J.M."/>
            <person name="Sterck L."/>
            <person name="Rouze P."/>
            <person name="Scornet D."/>
            <person name="Allen A.E."/>
            <person name="Amoutzias G."/>
            <person name="Anthouard V."/>
            <person name="Artiguenave F."/>
            <person name="Aury J.M."/>
            <person name="Badger J.H."/>
            <person name="Beszteri B."/>
            <person name="Billiau K."/>
            <person name="Bonnet E."/>
            <person name="Bothwell J.H."/>
            <person name="Bowler C."/>
            <person name="Boyen C."/>
            <person name="Brownlee C."/>
            <person name="Carrano C.J."/>
            <person name="Charrier B."/>
            <person name="Cho G.Y."/>
            <person name="Coelho S.M."/>
            <person name="Collen J."/>
            <person name="Corre E."/>
            <person name="Da Silva C."/>
            <person name="Delage L."/>
            <person name="Delaroque N."/>
            <person name="Dittami S.M."/>
            <person name="Doulbeau S."/>
            <person name="Elias M."/>
            <person name="Farnham G."/>
            <person name="Gachon C.M."/>
            <person name="Gschloessl B."/>
            <person name="Heesch S."/>
            <person name="Jabbari K."/>
            <person name="Jubin C."/>
            <person name="Kawai H."/>
            <person name="Kimura K."/>
            <person name="Kloareg B."/>
            <person name="Kupper F.C."/>
            <person name="Lang D."/>
            <person name="Le Bail A."/>
            <person name="Leblanc C."/>
            <person name="Lerouge P."/>
            <person name="Lohr M."/>
            <person name="Lopez P.J."/>
            <person name="Martens C."/>
            <person name="Maumus F."/>
            <person name="Michel G."/>
            <person name="Miranda-Saavedra D."/>
            <person name="Morales J."/>
            <person name="Moreau H."/>
            <person name="Motomura T."/>
            <person name="Nagasato C."/>
            <person name="Napoli C.A."/>
            <person name="Nelson D.R."/>
            <person name="Nyvall-Collen P."/>
            <person name="Peters A.F."/>
            <person name="Pommier C."/>
            <person name="Potin P."/>
            <person name="Poulain J."/>
            <person name="Quesneville H."/>
            <person name="Read B."/>
            <person name="Rensing S.A."/>
            <person name="Ritter A."/>
            <person name="Rousvoal S."/>
            <person name="Samanta M."/>
            <person name="Samson G."/>
            <person name="Schroeder D.C."/>
            <person name="Segurens B."/>
            <person name="Strittmatter M."/>
            <person name="Tonon T."/>
            <person name="Tregear J.W."/>
            <person name="Valentin K."/>
            <person name="von Dassow P."/>
            <person name="Yamagishi T."/>
            <person name="Van de Peer Y."/>
            <person name="Wincker P."/>
        </authorList>
    </citation>
    <scope>NUCLEOTIDE SEQUENCE [LARGE SCALE GENOMIC DNA]</scope>
    <source>
        <strain evidence="3">Ec32 / CCAP1310/4</strain>
    </source>
</reference>
<dbReference type="EMBL" id="FN649732">
    <property type="protein sequence ID" value="CBJ26428.1"/>
    <property type="molecule type" value="Genomic_DNA"/>
</dbReference>
<protein>
    <recommendedName>
        <fullName evidence="1">Class II aldolase/adducin N-terminal domain-containing protein</fullName>
    </recommendedName>
</protein>
<proteinExistence type="predicted"/>
<dbReference type="eggNOG" id="KOG2631">
    <property type="taxonomic scope" value="Eukaryota"/>
</dbReference>
<evidence type="ECO:0000313" key="2">
    <source>
        <dbReference type="EMBL" id="CBJ26428.1"/>
    </source>
</evidence>
<dbReference type="Gene3D" id="3.40.225.10">
    <property type="entry name" value="Class II aldolase/adducin N-terminal domain"/>
    <property type="match status" value="1"/>
</dbReference>
<dbReference type="InParanoid" id="D7FXI7"/>
<dbReference type="OrthoDB" id="191080at2759"/>
<dbReference type="Pfam" id="PF00596">
    <property type="entry name" value="Aldolase_II"/>
    <property type="match status" value="1"/>
</dbReference>
<dbReference type="SMART" id="SM01007">
    <property type="entry name" value="Aldolase_II"/>
    <property type="match status" value="1"/>
</dbReference>
<dbReference type="GO" id="GO:0019509">
    <property type="term" value="P:L-methionine salvage from methylthioadenosine"/>
    <property type="evidence" value="ECO:0007669"/>
    <property type="project" value="TreeGrafter"/>
</dbReference>
<organism evidence="2 3">
    <name type="scientific">Ectocarpus siliculosus</name>
    <name type="common">Brown alga</name>
    <name type="synonym">Conferva siliculosa</name>
    <dbReference type="NCBI Taxonomy" id="2880"/>
    <lineage>
        <taxon>Eukaryota</taxon>
        <taxon>Sar</taxon>
        <taxon>Stramenopiles</taxon>
        <taxon>Ochrophyta</taxon>
        <taxon>PX clade</taxon>
        <taxon>Phaeophyceae</taxon>
        <taxon>Ectocarpales</taxon>
        <taxon>Ectocarpaceae</taxon>
        <taxon>Ectocarpus</taxon>
    </lineage>
</organism>
<feature type="domain" description="Class II aldolase/adducin N-terminal" evidence="1">
    <location>
        <begin position="203"/>
        <end position="355"/>
    </location>
</feature>
<gene>
    <name evidence="2" type="ORF">Esi_0033_0024</name>
</gene>
<dbReference type="GO" id="GO:0046570">
    <property type="term" value="F:methylthioribulose 1-phosphate dehydratase activity"/>
    <property type="evidence" value="ECO:0007669"/>
    <property type="project" value="TreeGrafter"/>
</dbReference>
<dbReference type="PANTHER" id="PTHR10640:SF7">
    <property type="entry name" value="METHYLTHIORIBULOSE-1-PHOSPHATE DEHYDRATASE"/>
    <property type="match status" value="1"/>
</dbReference>